<feature type="compositionally biased region" description="Low complexity" evidence="1">
    <location>
        <begin position="417"/>
        <end position="429"/>
    </location>
</feature>
<dbReference type="PANTHER" id="PTHR16148">
    <property type="entry name" value="NF-KAPPA-B-REPRESSING FACTOR-RELATED"/>
    <property type="match status" value="1"/>
</dbReference>
<feature type="compositionally biased region" description="Basic residues" evidence="1">
    <location>
        <begin position="217"/>
        <end position="226"/>
    </location>
</feature>
<proteinExistence type="predicted"/>
<keyword evidence="3" id="KW-1185">Reference proteome</keyword>
<feature type="compositionally biased region" description="Basic and acidic residues" evidence="1">
    <location>
        <begin position="767"/>
        <end position="780"/>
    </location>
</feature>
<feature type="region of interest" description="Disordered" evidence="1">
    <location>
        <begin position="393"/>
        <end position="430"/>
    </location>
</feature>
<dbReference type="GO" id="GO:0005730">
    <property type="term" value="C:nucleolus"/>
    <property type="evidence" value="ECO:0007669"/>
    <property type="project" value="TreeGrafter"/>
</dbReference>
<evidence type="ECO:0000313" key="2">
    <source>
        <dbReference type="EMBL" id="KAG2219085.1"/>
    </source>
</evidence>
<dbReference type="GO" id="GO:0005654">
    <property type="term" value="C:nucleoplasm"/>
    <property type="evidence" value="ECO:0007669"/>
    <property type="project" value="TreeGrafter"/>
</dbReference>
<dbReference type="PANTHER" id="PTHR16148:SF14">
    <property type="entry name" value="MYND-TYPE DOMAIN-CONTAINING PROTEIN"/>
    <property type="match status" value="1"/>
</dbReference>
<feature type="region of interest" description="Disordered" evidence="1">
    <location>
        <begin position="88"/>
        <end position="130"/>
    </location>
</feature>
<gene>
    <name evidence="2" type="ORF">INT45_000368</name>
</gene>
<feature type="compositionally biased region" description="Polar residues" evidence="1">
    <location>
        <begin position="477"/>
        <end position="487"/>
    </location>
</feature>
<feature type="region of interest" description="Disordered" evidence="1">
    <location>
        <begin position="729"/>
        <end position="780"/>
    </location>
</feature>
<feature type="region of interest" description="Disordered" evidence="1">
    <location>
        <begin position="460"/>
        <end position="514"/>
    </location>
</feature>
<feature type="compositionally biased region" description="Low complexity" evidence="1">
    <location>
        <begin position="21"/>
        <end position="37"/>
    </location>
</feature>
<feature type="compositionally biased region" description="Basic residues" evidence="1">
    <location>
        <begin position="489"/>
        <end position="500"/>
    </location>
</feature>
<feature type="region of interest" description="Disordered" evidence="1">
    <location>
        <begin position="690"/>
        <end position="711"/>
    </location>
</feature>
<reference evidence="2 3" key="1">
    <citation type="submission" date="2020-12" db="EMBL/GenBank/DDBJ databases">
        <title>Metabolic potential, ecology and presence of endohyphal bacteria is reflected in genomic diversity of Mucoromycotina.</title>
        <authorList>
            <person name="Muszewska A."/>
            <person name="Okrasinska A."/>
            <person name="Steczkiewicz K."/>
            <person name="Drgas O."/>
            <person name="Orlowska M."/>
            <person name="Perlinska-Lenart U."/>
            <person name="Aleksandrzak-Piekarczyk T."/>
            <person name="Szatraj K."/>
            <person name="Zielenkiewicz U."/>
            <person name="Pilsyk S."/>
            <person name="Malc E."/>
            <person name="Mieczkowski P."/>
            <person name="Kruszewska J.S."/>
            <person name="Biernat P."/>
            <person name="Pawlowska J."/>
        </authorList>
    </citation>
    <scope>NUCLEOTIDE SEQUENCE [LARGE SCALE GENOMIC DNA]</scope>
    <source>
        <strain evidence="2 3">CBS 142.35</strain>
    </source>
</reference>
<feature type="compositionally biased region" description="Low complexity" evidence="1">
    <location>
        <begin position="692"/>
        <end position="701"/>
    </location>
</feature>
<sequence>MLCAPEPVFAQAAHHPLSTHSNNNNNDNSNNNINNHFSSASRSIPLLHDPYDPRIEQEYEQLVQDWTRQLLNKSRYLYSNYNNLNNVPMSEKNHSGSARHISTSHSNNTNHNNSNNNNSHSKASIASSSSEGLGFTTNVTTDNHLCCTDIIDHYLEEQWRDSQHMLKCAQIWNGRDSLDIGEAVRAMNIISLRLMQRTLETRQMLQNSNNNSVHDHNGHRKQKQQHRQQQEYTPLFSPWVSPPRPGHHDHICSNSISNSSIISSSDEDGSVRWRPRHSPSLASLPKVPVVQDAPKGFVANKGTTVPSISLSLSSPMSENNSNKGDHNDDDYEEEQEMYAPLLRRYQTDSSISGGCDGSNNSISSISDWTHDKLKKKPSLQTIEQHAAAAIATSASSPYNSNNNNNSHCSRRPLRLVPSPSAPSHSSLTSGTCCSNSFIPATNYRRYYPEQHWNNENEEYEYDYSSEGSNNDDDTSNKQRQQQHNQWKSWFHHQHGHHHHYHQEEQGHLQQQQQQPLLLPLSPSSPCVFCYNTVPKKCLSAGDVEETRFFPSSTSGDSSTEDNQSTSYHSAVASDHVILEEIEEYHDENNNNEANTLLSKSTTFFDSNKYLDEQDQADPDDKYNNLVTNYGILGTSGGSNSSSNSGGGMIRSESSISAFRPISKNLAPRCSAALVRDKSISTSTSKQFIYRDSLSSSSSSSSTNPAAVDNQQFNTTKSVPIITKSQSFPSKGAAMSIGSSTLSDSTRRPALPKMASYSTPRPIGGTGSEKRSSTNNTKERNFVMRSIVSKKASLSKLFHAKKY</sequence>
<feature type="compositionally biased region" description="Low complexity" evidence="1">
    <location>
        <begin position="393"/>
        <end position="407"/>
    </location>
</feature>
<feature type="compositionally biased region" description="Polar residues" evidence="1">
    <location>
        <begin position="549"/>
        <end position="568"/>
    </location>
</feature>
<feature type="compositionally biased region" description="Low complexity" evidence="1">
    <location>
        <begin position="306"/>
        <end position="322"/>
    </location>
</feature>
<evidence type="ECO:0000313" key="3">
    <source>
        <dbReference type="Proteomes" id="UP000646827"/>
    </source>
</evidence>
<feature type="region of interest" description="Disordered" evidence="1">
    <location>
        <begin position="298"/>
        <end position="332"/>
    </location>
</feature>
<accession>A0A8H7RY95</accession>
<feature type="compositionally biased region" description="Acidic residues" evidence="1">
    <location>
        <begin position="460"/>
        <end position="473"/>
    </location>
</feature>
<dbReference type="OrthoDB" id="2240924at2759"/>
<evidence type="ECO:0000256" key="1">
    <source>
        <dbReference type="SAM" id="MobiDB-lite"/>
    </source>
</evidence>
<name>A0A8H7RY95_9FUNG</name>
<feature type="region of interest" description="Disordered" evidence="1">
    <location>
        <begin position="208"/>
        <end position="275"/>
    </location>
</feature>
<protein>
    <submittedName>
        <fullName evidence="2">Uncharacterized protein</fullName>
    </submittedName>
</protein>
<feature type="region of interest" description="Disordered" evidence="1">
    <location>
        <begin position="15"/>
        <end position="37"/>
    </location>
</feature>
<feature type="compositionally biased region" description="Polar residues" evidence="1">
    <location>
        <begin position="702"/>
        <end position="711"/>
    </location>
</feature>
<feature type="compositionally biased region" description="Low complexity" evidence="1">
    <location>
        <begin position="253"/>
        <end position="264"/>
    </location>
</feature>
<feature type="region of interest" description="Disordered" evidence="1">
    <location>
        <begin position="548"/>
        <end position="569"/>
    </location>
</feature>
<dbReference type="AlphaFoldDB" id="A0A8H7RY95"/>
<dbReference type="Proteomes" id="UP000646827">
    <property type="component" value="Unassembled WGS sequence"/>
</dbReference>
<dbReference type="EMBL" id="JAEPRB010000196">
    <property type="protein sequence ID" value="KAG2219085.1"/>
    <property type="molecule type" value="Genomic_DNA"/>
</dbReference>
<comment type="caution">
    <text evidence="2">The sequence shown here is derived from an EMBL/GenBank/DDBJ whole genome shotgun (WGS) entry which is preliminary data.</text>
</comment>
<feature type="compositionally biased region" description="Low complexity" evidence="1">
    <location>
        <begin position="100"/>
        <end position="130"/>
    </location>
</feature>
<organism evidence="2 3">
    <name type="scientific">Circinella minor</name>
    <dbReference type="NCBI Taxonomy" id="1195481"/>
    <lineage>
        <taxon>Eukaryota</taxon>
        <taxon>Fungi</taxon>
        <taxon>Fungi incertae sedis</taxon>
        <taxon>Mucoromycota</taxon>
        <taxon>Mucoromycotina</taxon>
        <taxon>Mucoromycetes</taxon>
        <taxon>Mucorales</taxon>
        <taxon>Lichtheimiaceae</taxon>
        <taxon>Circinella</taxon>
    </lineage>
</organism>